<evidence type="ECO:0000313" key="1">
    <source>
        <dbReference type="EMBL" id="MBW0492280.1"/>
    </source>
</evidence>
<dbReference type="AlphaFoldDB" id="A0A9Q3H7T2"/>
<name>A0A9Q3H7T2_9BASI</name>
<evidence type="ECO:0000313" key="2">
    <source>
        <dbReference type="Proteomes" id="UP000765509"/>
    </source>
</evidence>
<protein>
    <submittedName>
        <fullName evidence="1">Uncharacterized protein</fullName>
    </submittedName>
</protein>
<organism evidence="1 2">
    <name type="scientific">Austropuccinia psidii MF-1</name>
    <dbReference type="NCBI Taxonomy" id="1389203"/>
    <lineage>
        <taxon>Eukaryota</taxon>
        <taxon>Fungi</taxon>
        <taxon>Dikarya</taxon>
        <taxon>Basidiomycota</taxon>
        <taxon>Pucciniomycotina</taxon>
        <taxon>Pucciniomycetes</taxon>
        <taxon>Pucciniales</taxon>
        <taxon>Sphaerophragmiaceae</taxon>
        <taxon>Austropuccinia</taxon>
    </lineage>
</organism>
<proteinExistence type="predicted"/>
<keyword evidence="2" id="KW-1185">Reference proteome</keyword>
<reference evidence="1" key="1">
    <citation type="submission" date="2021-03" db="EMBL/GenBank/DDBJ databases">
        <title>Draft genome sequence of rust myrtle Austropuccinia psidii MF-1, a brazilian biotype.</title>
        <authorList>
            <person name="Quecine M.C."/>
            <person name="Pachon D.M.R."/>
            <person name="Bonatelli M.L."/>
            <person name="Correr F.H."/>
            <person name="Franceschini L.M."/>
            <person name="Leite T.F."/>
            <person name="Margarido G.R.A."/>
            <person name="Almeida C.A."/>
            <person name="Ferrarezi J.A."/>
            <person name="Labate C.A."/>
        </authorList>
    </citation>
    <scope>NUCLEOTIDE SEQUENCE</scope>
    <source>
        <strain evidence="1">MF-1</strain>
    </source>
</reference>
<dbReference type="EMBL" id="AVOT02011510">
    <property type="protein sequence ID" value="MBW0492280.1"/>
    <property type="molecule type" value="Genomic_DNA"/>
</dbReference>
<comment type="caution">
    <text evidence="1">The sequence shown here is derived from an EMBL/GenBank/DDBJ whole genome shotgun (WGS) entry which is preliminary data.</text>
</comment>
<dbReference type="OrthoDB" id="3929326at2759"/>
<accession>A0A9Q3H7T2</accession>
<gene>
    <name evidence="1" type="ORF">O181_031995</name>
</gene>
<sequence>MTEKVCHQRLPEDPLRKDSIDMNTTASSFIIILDKVKHHAKKSIDDTFDYAKQKWDKSNKVPDFKVGDLFLVSTLNFINIKGPRKPKDYYVGPFFIVSLHGTNAVTVELSGQLEQNTPPFQ</sequence>
<dbReference type="Proteomes" id="UP000765509">
    <property type="component" value="Unassembled WGS sequence"/>
</dbReference>